<dbReference type="RefSeq" id="YP_010782149.1">
    <property type="nucleotide sequence ID" value="NC_075039.1"/>
</dbReference>
<feature type="transmembrane region" description="Helical" evidence="1">
    <location>
        <begin position="83"/>
        <end position="109"/>
    </location>
</feature>
<evidence type="ECO:0000256" key="1">
    <source>
        <dbReference type="SAM" id="Phobius"/>
    </source>
</evidence>
<accession>A0A6N1NLT1</accession>
<protein>
    <submittedName>
        <fullName evidence="2">Uncharacterized protein</fullName>
    </submittedName>
</protein>
<dbReference type="KEGG" id="vg:80518913"/>
<keyword evidence="1" id="KW-1133">Transmembrane helix</keyword>
<evidence type="ECO:0000313" key="2">
    <source>
        <dbReference type="EMBL" id="QKU35484.1"/>
    </source>
</evidence>
<keyword evidence="1" id="KW-0472">Membrane</keyword>
<reference evidence="2" key="1">
    <citation type="submission" date="2017-01" db="EMBL/GenBank/DDBJ databases">
        <authorList>
            <person name="Assis F.L."/>
            <person name="Abrahao J.S."/>
            <person name="Silva L."/>
            <person name="Khalil J.B."/>
            <person name="Rodrigues R."/>
            <person name="Silva L.S."/>
            <person name="Arantes T."/>
            <person name="Boratto P."/>
            <person name="Andrade M."/>
            <person name="Kroon E.G."/>
            <person name="Ribeiro B."/>
            <person name="Bergier I."/>
            <person name="Seligmann H."/>
            <person name="Ghigo E."/>
            <person name="Colson P."/>
            <person name="Levasseur A."/>
            <person name="Raoult D."/>
            <person name="Scola B.L."/>
        </authorList>
    </citation>
    <scope>NUCLEOTIDE SEQUENCE</scope>
    <source>
        <strain evidence="2">Soda lake</strain>
    </source>
</reference>
<dbReference type="GeneID" id="80518913"/>
<proteinExistence type="predicted"/>
<feature type="transmembrane region" description="Helical" evidence="1">
    <location>
        <begin position="21"/>
        <end position="39"/>
    </location>
</feature>
<reference evidence="2" key="2">
    <citation type="journal article" date="2018" name="Nat. Commun.">
        <title>Tailed giant Tupanvirus possesses the most complete translational apparatus of the known virosphere.</title>
        <authorList>
            <person name="Abrahao J."/>
            <person name="Silva L."/>
            <person name="Silva L.S."/>
            <person name="Khalil J.Y.B."/>
            <person name="Rodrigues R."/>
            <person name="Arantes T."/>
            <person name="Assis F."/>
            <person name="Boratto P."/>
            <person name="Andrade M."/>
            <person name="Kroon E.G."/>
            <person name="Ribeiro B."/>
            <person name="Bergier I."/>
            <person name="Seligmann H."/>
            <person name="Ghigo E."/>
            <person name="Colson P."/>
            <person name="Levasseur A."/>
            <person name="Kroemer G."/>
            <person name="Raoult D."/>
            <person name="La Scola B."/>
        </authorList>
    </citation>
    <scope>NUCLEOTIDE SEQUENCE [LARGE SCALE GENOMIC DNA]</scope>
    <source>
        <strain evidence="2">Soda lake</strain>
    </source>
</reference>
<name>A0A6N1NLT1_9VIRU</name>
<dbReference type="EMBL" id="KY523104">
    <property type="protein sequence ID" value="QKU35484.1"/>
    <property type="molecule type" value="Genomic_DNA"/>
</dbReference>
<sequence>MQILSFHIYIMAVSNTEQIKKIIILLIIFAIIWQIYNYTYRARYGDFLKNIKIADVPHSVKCFFNEPGCEEGDIDGWAIVHGLMYFIIGLIVPNQYLAVIVISIIFEIIQPYLGNKARYILNPLINLTGYAIGSILSNAGSFEEKYKVLVD</sequence>
<organism evidence="2">
    <name type="scientific">Tupanvirus soda lake</name>
    <dbReference type="NCBI Taxonomy" id="2126985"/>
    <lineage>
        <taxon>Viruses</taxon>
        <taxon>Varidnaviria</taxon>
        <taxon>Bamfordvirae</taxon>
        <taxon>Nucleocytoviricota</taxon>
        <taxon>Megaviricetes</taxon>
        <taxon>Imitervirales</taxon>
        <taxon>Mimiviridae</taxon>
        <taxon>Megamimivirinae</taxon>
        <taxon>Tupanvirus</taxon>
        <taxon>Tupanvirus salinum</taxon>
    </lineage>
</organism>
<keyword evidence="1" id="KW-0812">Transmembrane</keyword>